<accession>A0A1Q3E041</accession>
<sequence>MPPAYLPPISTYFHSHGPQPPRWDDIKACETQSGTSLTAKHPSQSVASKVASGGPGKRDAGRMSYRRRLELAGSEEWQCRRC</sequence>
<dbReference type="Proteomes" id="UP000188533">
    <property type="component" value="Unassembled WGS sequence"/>
</dbReference>
<evidence type="ECO:0000313" key="3">
    <source>
        <dbReference type="Proteomes" id="UP000188533"/>
    </source>
</evidence>
<feature type="region of interest" description="Disordered" evidence="1">
    <location>
        <begin position="32"/>
        <end position="63"/>
    </location>
</feature>
<dbReference type="EMBL" id="BDGU01000034">
    <property type="protein sequence ID" value="GAW00628.1"/>
    <property type="molecule type" value="Genomic_DNA"/>
</dbReference>
<evidence type="ECO:0000313" key="2">
    <source>
        <dbReference type="EMBL" id="GAW00628.1"/>
    </source>
</evidence>
<feature type="compositionally biased region" description="Polar residues" evidence="1">
    <location>
        <begin position="32"/>
        <end position="47"/>
    </location>
</feature>
<name>A0A1Q3E041_LENED</name>
<reference evidence="2 3" key="2">
    <citation type="submission" date="2017-02" db="EMBL/GenBank/DDBJ databases">
        <title>A genome survey and senescence transcriptome analysis in Lentinula edodes.</title>
        <authorList>
            <person name="Sakamoto Y."/>
            <person name="Nakade K."/>
            <person name="Sato S."/>
            <person name="Yoshida Y."/>
            <person name="Miyazaki K."/>
            <person name="Natsume S."/>
            <person name="Konno N."/>
        </authorList>
    </citation>
    <scope>NUCLEOTIDE SEQUENCE [LARGE SCALE GENOMIC DNA]</scope>
    <source>
        <strain evidence="2 3">NBRC 111202</strain>
    </source>
</reference>
<gene>
    <name evidence="2" type="ORF">LENED_002168</name>
</gene>
<dbReference type="AlphaFoldDB" id="A0A1Q3E041"/>
<comment type="caution">
    <text evidence="2">The sequence shown here is derived from an EMBL/GenBank/DDBJ whole genome shotgun (WGS) entry which is preliminary data.</text>
</comment>
<evidence type="ECO:0000256" key="1">
    <source>
        <dbReference type="SAM" id="MobiDB-lite"/>
    </source>
</evidence>
<reference evidence="2 3" key="1">
    <citation type="submission" date="2016-08" db="EMBL/GenBank/DDBJ databases">
        <authorList>
            <consortium name="Lentinula edodes genome sequencing consortium"/>
            <person name="Sakamoto Y."/>
            <person name="Nakade K."/>
            <person name="Sato S."/>
            <person name="Yoshida Y."/>
            <person name="Miyazaki K."/>
            <person name="Natsume S."/>
            <person name="Konno N."/>
        </authorList>
    </citation>
    <scope>NUCLEOTIDE SEQUENCE [LARGE SCALE GENOMIC DNA]</scope>
    <source>
        <strain evidence="2 3">NBRC 111202</strain>
    </source>
</reference>
<protein>
    <submittedName>
        <fullName evidence="2">Uncharacterized protein</fullName>
    </submittedName>
</protein>
<keyword evidence="3" id="KW-1185">Reference proteome</keyword>
<proteinExistence type="predicted"/>
<organism evidence="2 3">
    <name type="scientific">Lentinula edodes</name>
    <name type="common">Shiitake mushroom</name>
    <name type="synonym">Lentinus edodes</name>
    <dbReference type="NCBI Taxonomy" id="5353"/>
    <lineage>
        <taxon>Eukaryota</taxon>
        <taxon>Fungi</taxon>
        <taxon>Dikarya</taxon>
        <taxon>Basidiomycota</taxon>
        <taxon>Agaricomycotina</taxon>
        <taxon>Agaricomycetes</taxon>
        <taxon>Agaricomycetidae</taxon>
        <taxon>Agaricales</taxon>
        <taxon>Marasmiineae</taxon>
        <taxon>Omphalotaceae</taxon>
        <taxon>Lentinula</taxon>
    </lineage>
</organism>